<protein>
    <submittedName>
        <fullName evidence="1">Uncharacterized protein</fullName>
    </submittedName>
</protein>
<evidence type="ECO:0000313" key="1">
    <source>
        <dbReference type="EMBL" id="KJA15633.1"/>
    </source>
</evidence>
<organism evidence="1 2">
    <name type="scientific">Hypholoma sublateritium (strain FD-334 SS-4)</name>
    <dbReference type="NCBI Taxonomy" id="945553"/>
    <lineage>
        <taxon>Eukaryota</taxon>
        <taxon>Fungi</taxon>
        <taxon>Dikarya</taxon>
        <taxon>Basidiomycota</taxon>
        <taxon>Agaricomycotina</taxon>
        <taxon>Agaricomycetes</taxon>
        <taxon>Agaricomycetidae</taxon>
        <taxon>Agaricales</taxon>
        <taxon>Agaricineae</taxon>
        <taxon>Strophariaceae</taxon>
        <taxon>Hypholoma</taxon>
    </lineage>
</organism>
<sequence>MSDSTTAIYPLTLFDGPNGEAGLFIGWLVEGIIDIQRMEARMRNLIVKWPLLAGRIEQISKWESNIIVPLGEYPEGHSTFRLTSTASESPITTYTSLPVPTVSTPLPRTLFMQPDHPIIARDWVARDLPLLHWHLTFFEHPGQEYTCIGLVLPHLLVDGPGCGVLLRRIESEMLNQAWEVPPPLHAGKNENPLRQYIEGVQNDIGSGKSTLRLPSPIEYPTITLGGISFLFKYLFWHVWQRLRHRSFSQLIRIPHKVVQKLVDDTNKVADVTGDAGEATLSMVDIMTAWIYKTVYSREASLGCRTNLVNMDYSRVAPGLTKENYIHNCFTPVQYPVLTVAELKATALRALALQIAHAKAQYSLARSIYTYELLHAATQGTLFRGMFPRDGVNADEAMTISNMTAANLGKLDWSGVGGRRTVSAGQGVLVHIPVLMANVVVIGGEGEDGCLSLHATLGARRMKALTDGLLRLVKDAEMTG</sequence>
<dbReference type="Gene3D" id="3.30.559.10">
    <property type="entry name" value="Chloramphenicol acetyltransferase-like domain"/>
    <property type="match status" value="1"/>
</dbReference>
<keyword evidence="2" id="KW-1185">Reference proteome</keyword>
<dbReference type="AlphaFoldDB" id="A0A0D2LXL6"/>
<evidence type="ECO:0000313" key="2">
    <source>
        <dbReference type="Proteomes" id="UP000054270"/>
    </source>
</evidence>
<name>A0A0D2LXL6_HYPSF</name>
<dbReference type="Proteomes" id="UP000054270">
    <property type="component" value="Unassembled WGS sequence"/>
</dbReference>
<dbReference type="OMA" id="CEFADAT"/>
<proteinExistence type="predicted"/>
<dbReference type="STRING" id="945553.A0A0D2LXL6"/>
<dbReference type="EMBL" id="KN817639">
    <property type="protein sequence ID" value="KJA15633.1"/>
    <property type="molecule type" value="Genomic_DNA"/>
</dbReference>
<accession>A0A0D2LXL6</accession>
<dbReference type="OrthoDB" id="21502at2759"/>
<dbReference type="InterPro" id="IPR023213">
    <property type="entry name" value="CAT-like_dom_sf"/>
</dbReference>
<gene>
    <name evidence="1" type="ORF">HYPSUDRAFT_71889</name>
</gene>
<reference evidence="2" key="1">
    <citation type="submission" date="2014-04" db="EMBL/GenBank/DDBJ databases">
        <title>Evolutionary Origins and Diversification of the Mycorrhizal Mutualists.</title>
        <authorList>
            <consortium name="DOE Joint Genome Institute"/>
            <consortium name="Mycorrhizal Genomics Consortium"/>
            <person name="Kohler A."/>
            <person name="Kuo A."/>
            <person name="Nagy L.G."/>
            <person name="Floudas D."/>
            <person name="Copeland A."/>
            <person name="Barry K.W."/>
            <person name="Cichocki N."/>
            <person name="Veneault-Fourrey C."/>
            <person name="LaButti K."/>
            <person name="Lindquist E.A."/>
            <person name="Lipzen A."/>
            <person name="Lundell T."/>
            <person name="Morin E."/>
            <person name="Murat C."/>
            <person name="Riley R."/>
            <person name="Ohm R."/>
            <person name="Sun H."/>
            <person name="Tunlid A."/>
            <person name="Henrissat B."/>
            <person name="Grigoriev I.V."/>
            <person name="Hibbett D.S."/>
            <person name="Martin F."/>
        </authorList>
    </citation>
    <scope>NUCLEOTIDE SEQUENCE [LARGE SCALE GENOMIC DNA]</scope>
    <source>
        <strain evidence="2">FD-334 SS-4</strain>
    </source>
</reference>